<dbReference type="PANTHER" id="PTHR33376:SF4">
    <property type="entry name" value="SIALIC ACID-BINDING PERIPLASMIC PROTEIN SIAP"/>
    <property type="match status" value="1"/>
</dbReference>
<dbReference type="InterPro" id="IPR038404">
    <property type="entry name" value="TRAP_DctP_sf"/>
</dbReference>
<sequence>MKNSRTWIVAVALVSLCTWTGVAMGADPITVNALGGFTQQVQSTLVEQPFFKELDEASAELDIQFRTMDELGQKGFQAMRQLRAGVFDIMEIQLGYVSGDDPFFQGVDLVGVSPDIDTAREVMEAFREEFDQRLQEKFDGKLLALWPYGDQVFWFKEKINGLDDFKGKKIRVFSRPMASFVEYFGATGVSMAFPEVYTSMQRGVIDGAVTGALAGNTASWFEVANYVYPMPVSFSMQAHVANLNFWNGLEPEMQEFLTQKFREMEDKLWEIGAQATQDGINCNIGEEPCEYGKKGSMELIPVSAEDKERMKEAVESVILPEWAQSADKITVGSSDIWNETAGEAAGVTITY</sequence>
<dbReference type="PANTHER" id="PTHR33376">
    <property type="match status" value="1"/>
</dbReference>
<evidence type="ECO:0000313" key="3">
    <source>
        <dbReference type="EMBL" id="MBD3323227.1"/>
    </source>
</evidence>
<keyword evidence="1 2" id="KW-0732">Signal</keyword>
<dbReference type="EMBL" id="WJJP01000042">
    <property type="protein sequence ID" value="MBD3323227.1"/>
    <property type="molecule type" value="Genomic_DNA"/>
</dbReference>
<reference evidence="3" key="1">
    <citation type="submission" date="2019-11" db="EMBL/GenBank/DDBJ databases">
        <title>Microbial mats filling the niche in hypersaline microbial mats.</title>
        <authorList>
            <person name="Wong H.L."/>
            <person name="Macleod F.I."/>
            <person name="White R.A. III"/>
            <person name="Burns B.P."/>
        </authorList>
    </citation>
    <scope>NUCLEOTIDE SEQUENCE</scope>
    <source>
        <strain evidence="3">Rbin_158</strain>
    </source>
</reference>
<evidence type="ECO:0000256" key="1">
    <source>
        <dbReference type="ARBA" id="ARBA00022729"/>
    </source>
</evidence>
<dbReference type="GO" id="GO:0055085">
    <property type="term" value="P:transmembrane transport"/>
    <property type="evidence" value="ECO:0007669"/>
    <property type="project" value="InterPro"/>
</dbReference>
<comment type="caution">
    <text evidence="3">The sequence shown here is derived from an EMBL/GenBank/DDBJ whole genome shotgun (WGS) entry which is preliminary data.</text>
</comment>
<dbReference type="NCBIfam" id="NF037995">
    <property type="entry name" value="TRAP_S1"/>
    <property type="match status" value="1"/>
</dbReference>
<protein>
    <submittedName>
        <fullName evidence="3">ABC transporter substrate-binding protein</fullName>
    </submittedName>
</protein>
<proteinExistence type="predicted"/>
<dbReference type="Pfam" id="PF03480">
    <property type="entry name" value="DctP"/>
    <property type="match status" value="1"/>
</dbReference>
<dbReference type="CDD" id="cd13602">
    <property type="entry name" value="PBP2_TRAP_BpDctp6_7"/>
    <property type="match status" value="1"/>
</dbReference>
<evidence type="ECO:0000313" key="4">
    <source>
        <dbReference type="Proteomes" id="UP000649604"/>
    </source>
</evidence>
<organism evidence="3 4">
    <name type="scientific">candidate division KSB3 bacterium</name>
    <dbReference type="NCBI Taxonomy" id="2044937"/>
    <lineage>
        <taxon>Bacteria</taxon>
        <taxon>candidate division KSB3</taxon>
    </lineage>
</organism>
<name>A0A9D5JSK3_9BACT</name>
<dbReference type="InterPro" id="IPR018389">
    <property type="entry name" value="DctP_fam"/>
</dbReference>
<dbReference type="Proteomes" id="UP000649604">
    <property type="component" value="Unassembled WGS sequence"/>
</dbReference>
<feature type="chain" id="PRO_5039327368" evidence="2">
    <location>
        <begin position="26"/>
        <end position="351"/>
    </location>
</feature>
<dbReference type="AlphaFoldDB" id="A0A9D5JSK3"/>
<gene>
    <name evidence="3" type="ORF">GF339_01510</name>
</gene>
<dbReference type="Gene3D" id="3.40.190.170">
    <property type="entry name" value="Bacterial extracellular solute-binding protein, family 7"/>
    <property type="match status" value="1"/>
</dbReference>
<feature type="signal peptide" evidence="2">
    <location>
        <begin position="1"/>
        <end position="25"/>
    </location>
</feature>
<evidence type="ECO:0000256" key="2">
    <source>
        <dbReference type="SAM" id="SignalP"/>
    </source>
</evidence>
<accession>A0A9D5JSK3</accession>